<evidence type="ECO:0000256" key="5">
    <source>
        <dbReference type="ARBA" id="ARBA00023136"/>
    </source>
</evidence>
<gene>
    <name evidence="7" type="ORF">NAF29_00330</name>
</gene>
<dbReference type="Proteomes" id="UP001165393">
    <property type="component" value="Unassembled WGS sequence"/>
</dbReference>
<feature type="transmembrane region" description="Helical" evidence="6">
    <location>
        <begin position="32"/>
        <end position="51"/>
    </location>
</feature>
<evidence type="ECO:0000256" key="2">
    <source>
        <dbReference type="ARBA" id="ARBA00022475"/>
    </source>
</evidence>
<evidence type="ECO:0000256" key="6">
    <source>
        <dbReference type="SAM" id="Phobius"/>
    </source>
</evidence>
<evidence type="ECO:0000256" key="3">
    <source>
        <dbReference type="ARBA" id="ARBA00022692"/>
    </source>
</evidence>
<feature type="transmembrane region" description="Helical" evidence="6">
    <location>
        <begin position="92"/>
        <end position="115"/>
    </location>
</feature>
<feature type="transmembrane region" description="Helical" evidence="6">
    <location>
        <begin position="121"/>
        <end position="140"/>
    </location>
</feature>
<organism evidence="7 8">
    <name type="scientific">Echinimonas agarilytica</name>
    <dbReference type="NCBI Taxonomy" id="1215918"/>
    <lineage>
        <taxon>Bacteria</taxon>
        <taxon>Pseudomonadati</taxon>
        <taxon>Pseudomonadota</taxon>
        <taxon>Gammaproteobacteria</taxon>
        <taxon>Alteromonadales</taxon>
        <taxon>Echinimonadaceae</taxon>
        <taxon>Echinimonas</taxon>
    </lineage>
</organism>
<dbReference type="GO" id="GO:0005886">
    <property type="term" value="C:plasma membrane"/>
    <property type="evidence" value="ECO:0007669"/>
    <property type="project" value="UniProtKB-SubCell"/>
</dbReference>
<evidence type="ECO:0000256" key="4">
    <source>
        <dbReference type="ARBA" id="ARBA00022989"/>
    </source>
</evidence>
<name>A0AA41W3I1_9GAMM</name>
<sequence>MLSSLLLKQQLGTKATRASLINAAGRRLAKTIILIQIIVIALACAVSLIGIGKNAAIAAFAGGISALVPYAIFAKLAFSLTGARMAQNTVRAFYLGESVKIFSSVIFLVVGLAIFRFNAELILIGYVIAMVPVWLGPLFLKSR</sequence>
<keyword evidence="5 6" id="KW-0472">Membrane</keyword>
<keyword evidence="2" id="KW-1003">Cell membrane</keyword>
<keyword evidence="8" id="KW-1185">Reference proteome</keyword>
<feature type="transmembrane region" description="Helical" evidence="6">
    <location>
        <begin position="57"/>
        <end position="80"/>
    </location>
</feature>
<protein>
    <submittedName>
        <fullName evidence="7">ATP synthase subunit I</fullName>
    </submittedName>
</protein>
<dbReference type="EMBL" id="JAMQGP010000001">
    <property type="protein sequence ID" value="MCM2678117.1"/>
    <property type="molecule type" value="Genomic_DNA"/>
</dbReference>
<dbReference type="AlphaFoldDB" id="A0AA41W3I1"/>
<evidence type="ECO:0000313" key="7">
    <source>
        <dbReference type="EMBL" id="MCM2678117.1"/>
    </source>
</evidence>
<dbReference type="Pfam" id="PF03899">
    <property type="entry name" value="ATP-synt_I"/>
    <property type="match status" value="1"/>
</dbReference>
<comment type="subcellular location">
    <subcellularLocation>
        <location evidence="1">Cell membrane</location>
        <topology evidence="1">Multi-pass membrane protein</topology>
    </subcellularLocation>
</comment>
<reference evidence="7 8" key="1">
    <citation type="journal article" date="2013" name="Antonie Van Leeuwenhoek">
        <title>Echinimonas agarilytica gen. nov., sp. nov., a new gammaproteobacterium isolated from the sea urchin Strongylocentrotus intermedius.</title>
        <authorList>
            <person name="Nedashkovskaya O.I."/>
            <person name="Stenkova A.M."/>
            <person name="Zhukova N.V."/>
            <person name="Van Trappen S."/>
            <person name="Lee J.S."/>
            <person name="Kim S.B."/>
        </authorList>
    </citation>
    <scope>NUCLEOTIDE SEQUENCE [LARGE SCALE GENOMIC DNA]</scope>
    <source>
        <strain evidence="7 8">KMM 6351</strain>
    </source>
</reference>
<proteinExistence type="predicted"/>
<dbReference type="RefSeq" id="WP_251259434.1">
    <property type="nucleotide sequence ID" value="NZ_JAMQGP010000001.1"/>
</dbReference>
<evidence type="ECO:0000256" key="1">
    <source>
        <dbReference type="ARBA" id="ARBA00004651"/>
    </source>
</evidence>
<evidence type="ECO:0000313" key="8">
    <source>
        <dbReference type="Proteomes" id="UP001165393"/>
    </source>
</evidence>
<comment type="caution">
    <text evidence="7">The sequence shown here is derived from an EMBL/GenBank/DDBJ whole genome shotgun (WGS) entry which is preliminary data.</text>
</comment>
<accession>A0AA41W3I1</accession>
<keyword evidence="3 6" id="KW-0812">Transmembrane</keyword>
<keyword evidence="4 6" id="KW-1133">Transmembrane helix</keyword>
<dbReference type="InterPro" id="IPR005598">
    <property type="entry name" value="ATP_synth_I"/>
</dbReference>